<dbReference type="Gene3D" id="3.30.390.50">
    <property type="entry name" value="CO dehydrogenase flavoprotein, C-terminal domain"/>
    <property type="match status" value="1"/>
</dbReference>
<proteinExistence type="inferred from homology"/>
<keyword evidence="15 24" id="KW-0411">Iron-sulfur</keyword>
<comment type="cofactor">
    <cofactor evidence="1 23">
        <name>FAD</name>
        <dbReference type="ChEBI" id="CHEBI:57692"/>
    </cofactor>
</comment>
<feature type="binding site" evidence="23">
    <location>
        <begin position="296"/>
        <end position="303"/>
    </location>
    <ligand>
        <name>FAD</name>
        <dbReference type="ChEBI" id="CHEBI:57692"/>
    </ligand>
</feature>
<dbReference type="SUPFAM" id="SSF56003">
    <property type="entry name" value="Molybdenum cofactor-binding domain"/>
    <property type="match status" value="1"/>
</dbReference>
<feature type="binding site" evidence="23">
    <location>
        <position position="399"/>
    </location>
    <ligand>
        <name>FAD</name>
        <dbReference type="ChEBI" id="CHEBI:57692"/>
    </ligand>
</feature>
<dbReference type="GeneID" id="109484006"/>
<dbReference type="PROSITE" id="PS00197">
    <property type="entry name" value="2FE2S_FER_1"/>
    <property type="match status" value="1"/>
</dbReference>
<evidence type="ECO:0000256" key="8">
    <source>
        <dbReference type="ARBA" id="ARBA00022505"/>
    </source>
</evidence>
<feature type="binding site" evidence="24">
    <location>
        <position position="157"/>
    </location>
    <ligand>
        <name>[2Fe-2S] cluster</name>
        <dbReference type="ChEBI" id="CHEBI:190135"/>
        <label>2</label>
    </ligand>
</feature>
<keyword evidence="9" id="KW-0285">Flavoprotein</keyword>
<dbReference type="PROSITE" id="PS51085">
    <property type="entry name" value="2FE2S_FER_2"/>
    <property type="match status" value="1"/>
</dbReference>
<keyword evidence="8 24" id="KW-0500">Molybdenum</keyword>
<dbReference type="Pfam" id="PF01315">
    <property type="entry name" value="Ald_Xan_dh_C"/>
    <property type="match status" value="2"/>
</dbReference>
<feature type="binding site" evidence="24">
    <location>
        <position position="60"/>
    </location>
    <ligand>
        <name>[2Fe-2S] cluster</name>
        <dbReference type="ChEBI" id="CHEBI:190135"/>
        <label>1</label>
    </ligand>
</feature>
<comment type="catalytic activity">
    <reaction evidence="19">
        <text>xanthine + O2 + H2O = urate + H2O2</text>
        <dbReference type="Rhea" id="RHEA:21132"/>
        <dbReference type="ChEBI" id="CHEBI:15377"/>
        <dbReference type="ChEBI" id="CHEBI:15379"/>
        <dbReference type="ChEBI" id="CHEBI:16240"/>
        <dbReference type="ChEBI" id="CHEBI:17712"/>
        <dbReference type="ChEBI" id="CHEBI:17775"/>
        <dbReference type="EC" id="1.17.3.2"/>
    </reaction>
</comment>
<dbReference type="SUPFAM" id="SSF54665">
    <property type="entry name" value="CO dehydrogenase molybdoprotein N-domain-like"/>
    <property type="match status" value="2"/>
</dbReference>
<dbReference type="SUPFAM" id="SSF55447">
    <property type="entry name" value="CO dehydrogenase flavoprotein C-terminal domain-like"/>
    <property type="match status" value="1"/>
</dbReference>
<feature type="binding site" evidence="23">
    <location>
        <position position="462"/>
    </location>
    <ligand>
        <name>FAD</name>
        <dbReference type="ChEBI" id="CHEBI:57692"/>
    </ligand>
</feature>
<dbReference type="GO" id="GO:0005506">
    <property type="term" value="F:iron ion binding"/>
    <property type="evidence" value="ECO:0007669"/>
    <property type="project" value="InterPro"/>
</dbReference>
<feature type="binding site" evidence="24">
    <location>
        <position position="57"/>
    </location>
    <ligand>
        <name>[2Fe-2S] cluster</name>
        <dbReference type="ChEBI" id="CHEBI:190135"/>
        <label>1</label>
    </ligand>
</feature>
<evidence type="ECO:0000256" key="25">
    <source>
        <dbReference type="SAM" id="MobiDB-lite"/>
    </source>
</evidence>
<evidence type="ECO:0000256" key="16">
    <source>
        <dbReference type="ARBA" id="ARBA00023027"/>
    </source>
</evidence>
<dbReference type="FunFam" id="3.30.365.10:FF:000003">
    <property type="entry name" value="Aldehyde oxidase 1"/>
    <property type="match status" value="1"/>
</dbReference>
<sequence length="1419" mass="154583">MPETETAGVEGKSELVFFVNGRKVVDQDVDPEMTLLTYLRTKLRLTGAKLGCGEGGCGACTVMVSRYSQAQGKVLHLAVNACLAPICSLHGAAVTTVEGIGSTRTRLHPAQERLAKAHGSQCGFCTPGIVMSMYTLLRNHPCPDMDQLEAAFQGNLCRCTGYRPILEGYKTFTKEFQGCCGGMAGNGCCRNIQNGQAANGHAENGQAANGHAENGEAANGHVASGNAGNVSTELFRVSEFRPLDPTQEPIFPPELMKSAGGDQTTLKFVGERVTWIKPATFKEVLELKTKFPQAKLVVGNSEVGVEVKFKNCEYPLIIAPAHLPEINFHRYTEHGITFGAGCTLTYLNDTLTEAIADLPEHQTRLFAAIVEMLRWFAGYQIRNVGCIGGNIVTASPISDLNPIFLSAGCTVTVASHQGGSRVVRMDHDFFPGYRRTALTPQEVMVSLDVPFTKENEYFLAYKQARRRDDDIAIVNAAFRVRFEEGTNVIRDIALSFGGMAPTTVMACNTANRLTGLKWDNDLLPEACSSLEDDMPLPPSVPGGMAEFRRTLTTSFFFKFFLSVQQRLNIKDVPPPYRSACSLYHRELAHGSQMYQEVPEGQAQEDTVGRPIMHLSALKHATGEAVYTDDMPPLQGELYVGLVLSKKVHAKILSFDPSAALQMPGVEMFVGAEDVPGSNITGVVMDEEVFASEKVTCVGQEVPEGQAQEDTVGRPIMHLSALKHATGEAVYTDDMPPLQGELYVGLVLSKKVHAKILSIDPSAALQMPGVEMFVGAEDVPGSNITGVVMDEEVFASEKVTCVGQVVGAVLADTQAHAQRAAKAVAVQYEDLEPKIITIEDAILHQSFFHPINKIEKGNLEEAFEKADQMLAAKALGVPANRVVCRVKRIGGGFGGKETRICVLSSVCAVAAHKAQRPVRIMLDRDEDMMMIGKRHPFLSRYKVGFMNDGRVVALDISLYSNAGNSQDVSIGVMRRALLHSDGGYTIPNVRAVGYVCKTNTVSNTSFRAFGVPQALFMAESWISDVAIKCGISQFKVREVNMNREGDLTHYNMKLERCQMERCWQECVKKSDFHTRRRQVNRFNGENRWKKRGLAAIPIKYGIGFGLHLDQAGALVHVYTDGSVLLTHGGTEMGQGLHTKMVQVASRVLRIPTSKIHITEMSTNTVPNASATAASVSSDINGMAIKLACETILQRLEPYMGKGSWEDWVRAAYFDRVGLSATGFYRTPGLDYDMQKNEGRPFNYLCYGAAVSEVEIDCLTGDHTVLRTDIVMDVGDSLNPAIDIGQIEGAFVQGYGLFTMEEQVYSPDGVLYSRGPGMYKIPGFADIPVQLNVSLLRGAPNDKAIFSSKAVGEPPLLLASSVFFAIKDAVSSARADAGLKGTFRLDSPATAERIRMACQDQFTAQFPAAEPGSFTPWAIRL</sequence>
<comment type="catalytic activity">
    <reaction evidence="21">
        <text>hypoxanthine + NAD(+) + H2O = xanthine + NADH + H(+)</text>
        <dbReference type="Rhea" id="RHEA:24670"/>
        <dbReference type="ChEBI" id="CHEBI:15377"/>
        <dbReference type="ChEBI" id="CHEBI:15378"/>
        <dbReference type="ChEBI" id="CHEBI:17368"/>
        <dbReference type="ChEBI" id="CHEBI:17712"/>
        <dbReference type="ChEBI" id="CHEBI:57540"/>
        <dbReference type="ChEBI" id="CHEBI:57945"/>
        <dbReference type="EC" id="1.17.1.4"/>
    </reaction>
</comment>
<dbReference type="InterPro" id="IPR005107">
    <property type="entry name" value="CO_DH_flav_C"/>
</dbReference>
<comment type="similarity">
    <text evidence="3">Belongs to the xanthine dehydrogenase family.</text>
</comment>
<feature type="domain" description="2Fe-2S ferredoxin-type" evidence="26">
    <location>
        <begin position="13"/>
        <end position="100"/>
    </location>
</feature>
<dbReference type="InterPro" id="IPR036856">
    <property type="entry name" value="Ald_Oxase/Xan_DH_a/b_sf"/>
</dbReference>
<comment type="cofactor">
    <cofactor evidence="24">
        <name>Mo-molybdopterin</name>
        <dbReference type="ChEBI" id="CHEBI:71302"/>
    </cofactor>
    <text evidence="24">Binds 1 Mo-molybdopterin (Mo-MPT) cofactor per subunit.</text>
</comment>
<evidence type="ECO:0000256" key="3">
    <source>
        <dbReference type="ARBA" id="ARBA00006849"/>
    </source>
</evidence>
<evidence type="ECO:0000256" key="23">
    <source>
        <dbReference type="PIRSR" id="PIRSR000127-2"/>
    </source>
</evidence>
<evidence type="ECO:0000259" key="27">
    <source>
        <dbReference type="PROSITE" id="PS51387"/>
    </source>
</evidence>
<feature type="binding site" evidence="24">
    <location>
        <position position="122"/>
    </location>
    <ligand>
        <name>[2Fe-2S] cluster</name>
        <dbReference type="ChEBI" id="CHEBI:190135"/>
        <label>2</label>
    </ligand>
</feature>
<feature type="domain" description="FAD-binding PCMH-type" evidence="27">
    <location>
        <begin position="268"/>
        <end position="454"/>
    </location>
</feature>
<dbReference type="InterPro" id="IPR016166">
    <property type="entry name" value="FAD-bd_PCMH"/>
</dbReference>
<dbReference type="FunFam" id="3.30.365.10:FF:000004">
    <property type="entry name" value="Xanthine dehydrogenase oxidase"/>
    <property type="match status" value="1"/>
</dbReference>
<comment type="catalytic activity">
    <reaction evidence="20">
        <text>xanthine + NAD(+) + H2O = urate + NADH + H(+)</text>
        <dbReference type="Rhea" id="RHEA:16669"/>
        <dbReference type="ChEBI" id="CHEBI:15377"/>
        <dbReference type="ChEBI" id="CHEBI:15378"/>
        <dbReference type="ChEBI" id="CHEBI:17712"/>
        <dbReference type="ChEBI" id="CHEBI:17775"/>
        <dbReference type="ChEBI" id="CHEBI:57540"/>
        <dbReference type="ChEBI" id="CHEBI:57945"/>
        <dbReference type="EC" id="1.17.1.4"/>
    </reaction>
</comment>
<dbReference type="OrthoDB" id="8300278at2759"/>
<dbReference type="Pfam" id="PF03450">
    <property type="entry name" value="CO_deh_flav_C"/>
    <property type="match status" value="1"/>
</dbReference>
<comment type="subunit">
    <text evidence="4">Homodimer.</text>
</comment>
<dbReference type="InterPro" id="IPR016167">
    <property type="entry name" value="FAD-bd_PCMH_sub1"/>
</dbReference>
<dbReference type="Gene3D" id="3.30.365.10">
    <property type="entry name" value="Aldehyde oxidase/xanthine dehydrogenase, molybdopterin binding domain"/>
    <property type="match status" value="4"/>
</dbReference>
<dbReference type="SMART" id="SM01008">
    <property type="entry name" value="Ald_Xan_dh_C"/>
    <property type="match status" value="2"/>
</dbReference>
<accession>A0A6P5AL18</accession>
<dbReference type="PIRSF" id="PIRSF000127">
    <property type="entry name" value="Xanthine_DH"/>
    <property type="match status" value="1"/>
</dbReference>
<feature type="binding site" evidence="24">
    <location>
        <position position="159"/>
    </location>
    <ligand>
        <name>[2Fe-2S] cluster</name>
        <dbReference type="ChEBI" id="CHEBI:190135"/>
        <label>2</label>
    </ligand>
</feature>
<dbReference type="InterPro" id="IPR037165">
    <property type="entry name" value="AldOxase/xan_DH_Mopterin-bd_sf"/>
</dbReference>
<feature type="binding site" evidence="24">
    <location>
        <position position="892"/>
    </location>
    <ligand>
        <name>Mo-molybdopterin</name>
        <dbReference type="ChEBI" id="CHEBI:71302"/>
    </ligand>
    <ligandPart>
        <name>Mo</name>
        <dbReference type="ChEBI" id="CHEBI:28685"/>
    </ligandPart>
</feature>
<evidence type="ECO:0000256" key="5">
    <source>
        <dbReference type="ARBA" id="ARBA00013123"/>
    </source>
</evidence>
<dbReference type="Pfam" id="PF20256">
    <property type="entry name" value="MoCoBD_2"/>
    <property type="match status" value="1"/>
</dbReference>
<dbReference type="InterPro" id="IPR016208">
    <property type="entry name" value="Ald_Oxase/xanthine_DH-like"/>
</dbReference>
<dbReference type="FunFam" id="3.30.390.50:FF:000001">
    <property type="entry name" value="Xanthine dehydrogenase oxidase"/>
    <property type="match status" value="1"/>
</dbReference>
<evidence type="ECO:0000256" key="22">
    <source>
        <dbReference type="PIRSR" id="PIRSR000127-1"/>
    </source>
</evidence>
<dbReference type="EC" id="1.17.1.4" evidence="5"/>
<dbReference type="Gene3D" id="3.90.1170.50">
    <property type="entry name" value="Aldehyde oxidase/xanthine dehydrogenase, a/b hammerhead"/>
    <property type="match status" value="2"/>
</dbReference>
<dbReference type="Pfam" id="PF01799">
    <property type="entry name" value="Fer2_2"/>
    <property type="match status" value="1"/>
</dbReference>
<dbReference type="NCBIfam" id="TIGR02963">
    <property type="entry name" value="xanthine_xdhA"/>
    <property type="match status" value="1"/>
</dbReference>
<keyword evidence="14 24" id="KW-0408">Iron</keyword>
<keyword evidence="11 24" id="KW-0479">Metal-binding</keyword>
<evidence type="ECO:0000256" key="7">
    <source>
        <dbReference type="ARBA" id="ARBA00019137"/>
    </source>
</evidence>
<evidence type="ECO:0000313" key="28">
    <source>
        <dbReference type="Proteomes" id="UP000515135"/>
    </source>
</evidence>
<dbReference type="Pfam" id="PF02738">
    <property type="entry name" value="MoCoBD_1"/>
    <property type="match status" value="1"/>
</dbReference>
<dbReference type="FunFam" id="3.30.365.10:FF:000001">
    <property type="entry name" value="Xanthine dehydrogenase oxidase"/>
    <property type="match status" value="1"/>
</dbReference>
<dbReference type="InterPro" id="IPR036318">
    <property type="entry name" value="FAD-bd_PCMH-like_sf"/>
</dbReference>
<keyword evidence="13" id="KW-0560">Oxidoreductase</keyword>
<evidence type="ECO:0000256" key="24">
    <source>
        <dbReference type="PIRSR" id="PIRSR000127-3"/>
    </source>
</evidence>
<feature type="region of interest" description="Disordered" evidence="25">
    <location>
        <begin position="200"/>
        <end position="225"/>
    </location>
</feature>
<dbReference type="RefSeq" id="XP_019642721.1">
    <property type="nucleotide sequence ID" value="XM_019787162.1"/>
</dbReference>
<feature type="binding site" evidence="24">
    <location>
        <position position="52"/>
    </location>
    <ligand>
        <name>[2Fe-2S] cluster</name>
        <dbReference type="ChEBI" id="CHEBI:190135"/>
        <label>1</label>
    </ligand>
</feature>
<evidence type="ECO:0000256" key="19">
    <source>
        <dbReference type="ARBA" id="ARBA00047378"/>
    </source>
</evidence>
<dbReference type="Gene3D" id="3.10.20.30">
    <property type="match status" value="1"/>
</dbReference>
<dbReference type="InterPro" id="IPR036683">
    <property type="entry name" value="CO_DH_flav_C_dom_sf"/>
</dbReference>
<comment type="cofactor">
    <cofactor evidence="24">
        <name>[2Fe-2S] cluster</name>
        <dbReference type="ChEBI" id="CHEBI:190135"/>
    </cofactor>
    <text evidence="24">Binds 2 [2Fe-2S] clusters.</text>
</comment>
<evidence type="ECO:0000256" key="17">
    <source>
        <dbReference type="ARBA" id="ARBA00023140"/>
    </source>
</evidence>
<evidence type="ECO:0000256" key="11">
    <source>
        <dbReference type="ARBA" id="ARBA00022723"/>
    </source>
</evidence>
<reference evidence="29" key="1">
    <citation type="submission" date="2025-08" db="UniProtKB">
        <authorList>
            <consortium name="RefSeq"/>
        </authorList>
    </citation>
    <scope>IDENTIFICATION</scope>
    <source>
        <tissue evidence="29">Gonad</tissue>
    </source>
</reference>
<dbReference type="InterPro" id="IPR036010">
    <property type="entry name" value="2Fe-2S_ferredoxin-like_sf"/>
</dbReference>
<evidence type="ECO:0000256" key="18">
    <source>
        <dbReference type="ARBA" id="ARBA00034078"/>
    </source>
</evidence>
<feature type="binding site" evidence="24">
    <location>
        <position position="1172"/>
    </location>
    <ligand>
        <name>Mo-molybdopterin</name>
        <dbReference type="ChEBI" id="CHEBI:71302"/>
    </ligand>
    <ligandPart>
        <name>Mo</name>
        <dbReference type="ChEBI" id="CHEBI:28685"/>
    </ligandPart>
</feature>
<evidence type="ECO:0000256" key="13">
    <source>
        <dbReference type="ARBA" id="ARBA00023002"/>
    </source>
</evidence>
<dbReference type="GO" id="GO:0051537">
    <property type="term" value="F:2 iron, 2 sulfur cluster binding"/>
    <property type="evidence" value="ECO:0007669"/>
    <property type="project" value="UniProtKB-KW"/>
</dbReference>
<keyword evidence="12 23" id="KW-0274">FAD</keyword>
<evidence type="ECO:0000256" key="15">
    <source>
        <dbReference type="ARBA" id="ARBA00023014"/>
    </source>
</evidence>
<feature type="binding site" evidence="23">
    <location>
        <position position="896"/>
    </location>
    <ligand>
        <name>substrate</name>
    </ligand>
</feature>
<evidence type="ECO:0000256" key="1">
    <source>
        <dbReference type="ARBA" id="ARBA00001974"/>
    </source>
</evidence>
<dbReference type="FunFam" id="1.10.150.120:FF:000001">
    <property type="entry name" value="Aldehyde oxidase 1"/>
    <property type="match status" value="1"/>
</dbReference>
<keyword evidence="17" id="KW-0576">Peroxisome</keyword>
<evidence type="ECO:0000256" key="4">
    <source>
        <dbReference type="ARBA" id="ARBA00011738"/>
    </source>
</evidence>
<evidence type="ECO:0000256" key="12">
    <source>
        <dbReference type="ARBA" id="ARBA00022827"/>
    </source>
</evidence>
<keyword evidence="10 24" id="KW-0001">2Fe-2S</keyword>
<dbReference type="Gene3D" id="1.10.150.120">
    <property type="entry name" value="[2Fe-2S]-binding domain"/>
    <property type="match status" value="1"/>
</dbReference>
<feature type="binding site" evidence="23">
    <location>
        <position position="376"/>
    </location>
    <ligand>
        <name>FAD</name>
        <dbReference type="ChEBI" id="CHEBI:57692"/>
    </ligand>
</feature>
<dbReference type="GO" id="GO:0071949">
    <property type="term" value="F:FAD binding"/>
    <property type="evidence" value="ECO:0007669"/>
    <property type="project" value="InterPro"/>
</dbReference>
<name>A0A6P5AL18_BRABE</name>
<evidence type="ECO:0000256" key="9">
    <source>
        <dbReference type="ARBA" id="ARBA00022630"/>
    </source>
</evidence>
<evidence type="ECO:0000256" key="10">
    <source>
        <dbReference type="ARBA" id="ARBA00022714"/>
    </source>
</evidence>
<dbReference type="SUPFAM" id="SSF56176">
    <property type="entry name" value="FAD-binding/transporter-associated domain-like"/>
    <property type="match status" value="1"/>
</dbReference>
<dbReference type="SMART" id="SM01092">
    <property type="entry name" value="CO_deh_flav_C"/>
    <property type="match status" value="1"/>
</dbReference>
<dbReference type="PANTHER" id="PTHR45444">
    <property type="entry name" value="XANTHINE DEHYDROGENASE"/>
    <property type="match status" value="1"/>
</dbReference>
<dbReference type="InterPro" id="IPR014307">
    <property type="entry name" value="Xanthine_DH_ssu"/>
</dbReference>
<feature type="compositionally biased region" description="Low complexity" evidence="25">
    <location>
        <begin position="200"/>
        <end position="221"/>
    </location>
</feature>
<dbReference type="InterPro" id="IPR002346">
    <property type="entry name" value="Mopterin_DH_FAD-bd"/>
</dbReference>
<evidence type="ECO:0000256" key="6">
    <source>
        <dbReference type="ARBA" id="ARBA00013221"/>
    </source>
</evidence>
<dbReference type="InterPro" id="IPR006058">
    <property type="entry name" value="2Fe2S_fd_BS"/>
</dbReference>
<dbReference type="Gene3D" id="3.30.465.10">
    <property type="match status" value="1"/>
</dbReference>
<dbReference type="InterPro" id="IPR002888">
    <property type="entry name" value="2Fe-2S-bd"/>
</dbReference>
<dbReference type="EC" id="1.17.3.2" evidence="6"/>
<dbReference type="Proteomes" id="UP000515135">
    <property type="component" value="Unplaced"/>
</dbReference>
<dbReference type="InterPro" id="IPR012675">
    <property type="entry name" value="Beta-grasp_dom_sf"/>
</dbReference>
<protein>
    <recommendedName>
        <fullName evidence="7">Xanthine dehydrogenase/oxidase</fullName>
        <ecNumber evidence="5">1.17.1.4</ecNumber>
        <ecNumber evidence="6">1.17.3.2</ecNumber>
    </recommendedName>
</protein>
<evidence type="ECO:0000259" key="26">
    <source>
        <dbReference type="PROSITE" id="PS51085"/>
    </source>
</evidence>
<dbReference type="GO" id="GO:0004854">
    <property type="term" value="F:xanthine dehydrogenase activity"/>
    <property type="evidence" value="ECO:0007669"/>
    <property type="project" value="UniProtKB-EC"/>
</dbReference>
<evidence type="ECO:0000256" key="14">
    <source>
        <dbReference type="ARBA" id="ARBA00023004"/>
    </source>
</evidence>
<dbReference type="InterPro" id="IPR036884">
    <property type="entry name" value="2Fe-2S-bd_dom_sf"/>
</dbReference>
<dbReference type="GO" id="GO:0005777">
    <property type="term" value="C:peroxisome"/>
    <property type="evidence" value="ECO:0007669"/>
    <property type="project" value="UniProtKB-SubCell"/>
</dbReference>
<dbReference type="FunFam" id="3.30.43.10:FF:000001">
    <property type="entry name" value="Xanthine dehydrogenase/oxidase"/>
    <property type="match status" value="1"/>
</dbReference>
<dbReference type="InterPro" id="IPR000674">
    <property type="entry name" value="Ald_Oxase/Xan_DH_a/b"/>
</dbReference>
<dbReference type="Pfam" id="PF00111">
    <property type="entry name" value="Fer2"/>
    <property type="match status" value="1"/>
</dbReference>
<evidence type="ECO:0000256" key="21">
    <source>
        <dbReference type="ARBA" id="ARBA00049517"/>
    </source>
</evidence>
<dbReference type="PANTHER" id="PTHR45444:SF3">
    <property type="entry name" value="XANTHINE DEHYDROGENASE"/>
    <property type="match status" value="1"/>
</dbReference>
<dbReference type="Pfam" id="PF00941">
    <property type="entry name" value="FAD_binding_5"/>
    <property type="match status" value="1"/>
</dbReference>
<organism evidence="28 29">
    <name type="scientific">Branchiostoma belcheri</name>
    <name type="common">Amphioxus</name>
    <dbReference type="NCBI Taxonomy" id="7741"/>
    <lineage>
        <taxon>Eukaryota</taxon>
        <taxon>Metazoa</taxon>
        <taxon>Chordata</taxon>
        <taxon>Cephalochordata</taxon>
        <taxon>Leptocardii</taxon>
        <taxon>Amphioxiformes</taxon>
        <taxon>Branchiostomatidae</taxon>
        <taxon>Branchiostoma</taxon>
    </lineage>
</organism>
<evidence type="ECO:0000313" key="29">
    <source>
        <dbReference type="RefSeq" id="XP_019642721.1"/>
    </source>
</evidence>
<gene>
    <name evidence="29" type="primary">LOC109484006</name>
</gene>
<dbReference type="SUPFAM" id="SSF54292">
    <property type="entry name" value="2Fe-2S ferredoxin-like"/>
    <property type="match status" value="1"/>
</dbReference>
<feature type="active site" description="Proton acceptor" evidence="22">
    <location>
        <position position="1351"/>
    </location>
</feature>
<comment type="cofactor">
    <cofactor evidence="18">
        <name>[2Fe-2S] cluster</name>
        <dbReference type="ChEBI" id="CHEBI:190135"/>
    </cofactor>
</comment>
<dbReference type="InterPro" id="IPR046867">
    <property type="entry name" value="AldOxase/xan_DH_MoCoBD2"/>
</dbReference>
<dbReference type="FunFam" id="3.10.20.30:FF:000015">
    <property type="entry name" value="Aldehyde oxidase 1"/>
    <property type="match status" value="1"/>
</dbReference>
<keyword evidence="16" id="KW-0520">NAD</keyword>
<feature type="binding site" evidence="24">
    <location>
        <position position="82"/>
    </location>
    <ligand>
        <name>[2Fe-2S] cluster</name>
        <dbReference type="ChEBI" id="CHEBI:190135"/>
        <label>1</label>
    </ligand>
</feature>
<dbReference type="Gene3D" id="3.30.43.10">
    <property type="entry name" value="Uridine Diphospho-n-acetylenolpyruvylglucosamine Reductase, domain 2"/>
    <property type="match status" value="1"/>
</dbReference>
<dbReference type="InterPro" id="IPR016169">
    <property type="entry name" value="FAD-bd_PCMH_sub2"/>
</dbReference>
<feature type="binding site" evidence="23">
    <location>
        <position position="974"/>
    </location>
    <ligand>
        <name>substrate</name>
    </ligand>
</feature>
<dbReference type="GO" id="GO:0004855">
    <property type="term" value="F:xanthine oxidase activity"/>
    <property type="evidence" value="ECO:0007669"/>
    <property type="project" value="UniProtKB-EC"/>
</dbReference>
<feature type="binding site" evidence="24">
    <location>
        <position position="1006"/>
    </location>
    <ligand>
        <name>Mo-molybdopterin</name>
        <dbReference type="ChEBI" id="CHEBI:71302"/>
    </ligand>
    <ligandPart>
        <name>Mo</name>
        <dbReference type="ChEBI" id="CHEBI:28685"/>
    </ligandPart>
</feature>
<dbReference type="FunFam" id="3.90.1170.50:FF:000001">
    <property type="entry name" value="Aldehyde oxidase 1"/>
    <property type="match status" value="1"/>
</dbReference>
<dbReference type="FunFam" id="3.30.465.10:FF:000004">
    <property type="entry name" value="Xanthine dehydrogenase/oxidase"/>
    <property type="match status" value="1"/>
</dbReference>
<feature type="binding site" evidence="23">
    <location>
        <position position="1008"/>
    </location>
    <ligand>
        <name>substrate</name>
    </ligand>
</feature>
<dbReference type="InterPro" id="IPR008274">
    <property type="entry name" value="AldOxase/xan_DH_MoCoBD1"/>
</dbReference>
<comment type="subcellular location">
    <subcellularLocation>
        <location evidence="2">Peroxisome</location>
    </subcellularLocation>
</comment>
<evidence type="ECO:0000256" key="2">
    <source>
        <dbReference type="ARBA" id="ARBA00004275"/>
    </source>
</evidence>
<dbReference type="SUPFAM" id="SSF47741">
    <property type="entry name" value="CO dehydrogenase ISP C-domain like"/>
    <property type="match status" value="1"/>
</dbReference>
<feature type="binding site" evidence="24">
    <location>
        <position position="125"/>
    </location>
    <ligand>
        <name>[2Fe-2S] cluster</name>
        <dbReference type="ChEBI" id="CHEBI:190135"/>
        <label>2</label>
    </ligand>
</feature>
<evidence type="ECO:0000256" key="20">
    <source>
        <dbReference type="ARBA" id="ARBA00049017"/>
    </source>
</evidence>
<dbReference type="InterPro" id="IPR001041">
    <property type="entry name" value="2Fe-2S_ferredoxin-type"/>
</dbReference>
<keyword evidence="28" id="KW-1185">Reference proteome</keyword>
<dbReference type="KEGG" id="bbel:109484006"/>
<dbReference type="PROSITE" id="PS51387">
    <property type="entry name" value="FAD_PCMH"/>
    <property type="match status" value="1"/>
</dbReference>